<accession>A0A6J5E8C7</accession>
<keyword evidence="3" id="KW-1185">Reference proteome</keyword>
<keyword evidence="1" id="KW-0732">Signal</keyword>
<dbReference type="InterPro" id="IPR021109">
    <property type="entry name" value="Peptidase_aspartic_dom_sf"/>
</dbReference>
<organism evidence="2 3">
    <name type="scientific">Paraburkholderia humisilvae</name>
    <dbReference type="NCBI Taxonomy" id="627669"/>
    <lineage>
        <taxon>Bacteria</taxon>
        <taxon>Pseudomonadati</taxon>
        <taxon>Pseudomonadota</taxon>
        <taxon>Betaproteobacteria</taxon>
        <taxon>Burkholderiales</taxon>
        <taxon>Burkholderiaceae</taxon>
        <taxon>Paraburkholderia</taxon>
    </lineage>
</organism>
<protein>
    <recommendedName>
        <fullName evidence="4">Aspartyl protease</fullName>
    </recommendedName>
</protein>
<feature type="chain" id="PRO_5027068987" description="Aspartyl protease" evidence="1">
    <location>
        <begin position="29"/>
        <end position="356"/>
    </location>
</feature>
<dbReference type="Proteomes" id="UP000494363">
    <property type="component" value="Unassembled WGS sequence"/>
</dbReference>
<dbReference type="SUPFAM" id="SSF50630">
    <property type="entry name" value="Acid proteases"/>
    <property type="match status" value="1"/>
</dbReference>
<sequence>MGTYSSPRRTAARASARIVAMLSAAVFSGCGTSITTPTPPAPTAGLINNGRDGLLVPLHVERSDLGHARLGLPAQIDGKPVYLMFDTGTRGVRVLSSVLPRTTYPAAGVRTSLSFPTGAQASGPVVTVPFSVAGTKPVDIAAQSVDDVRCLPGAKRCVATDGYTGEFGWAFSGILGAAADAPDDTCCTQPLRALPARIGQRYLVHPDLARPYLVLSPSNAVAAGFTLLPLRVAQDGALQWPMGCVQVADKMRFCAPVVFATGGTGMVRIETDKAPDWLDDDAENKVLKQGNYNLALGIGAWGHRFDGAQVTIAKTHAGGNRIVIGLMALQNIDLLFDFTNAQLGVRAARDIETIDG</sequence>
<proteinExistence type="predicted"/>
<evidence type="ECO:0008006" key="4">
    <source>
        <dbReference type="Google" id="ProtNLM"/>
    </source>
</evidence>
<evidence type="ECO:0000313" key="2">
    <source>
        <dbReference type="EMBL" id="CAB3761606.1"/>
    </source>
</evidence>
<dbReference type="AlphaFoldDB" id="A0A6J5E8C7"/>
<feature type="signal peptide" evidence="1">
    <location>
        <begin position="1"/>
        <end position="28"/>
    </location>
</feature>
<name>A0A6J5E8C7_9BURK</name>
<dbReference type="RefSeq" id="WP_175228286.1">
    <property type="nucleotide sequence ID" value="NZ_CADIKH010000018.1"/>
</dbReference>
<evidence type="ECO:0000256" key="1">
    <source>
        <dbReference type="SAM" id="SignalP"/>
    </source>
</evidence>
<dbReference type="EMBL" id="CADIKH010000018">
    <property type="protein sequence ID" value="CAB3761606.1"/>
    <property type="molecule type" value="Genomic_DNA"/>
</dbReference>
<reference evidence="2 3" key="1">
    <citation type="submission" date="2020-04" db="EMBL/GenBank/DDBJ databases">
        <authorList>
            <person name="De Canck E."/>
        </authorList>
    </citation>
    <scope>NUCLEOTIDE SEQUENCE [LARGE SCALE GENOMIC DNA]</scope>
    <source>
        <strain evidence="2 3">LMG 29542</strain>
    </source>
</reference>
<evidence type="ECO:0000313" key="3">
    <source>
        <dbReference type="Proteomes" id="UP000494363"/>
    </source>
</evidence>
<gene>
    <name evidence="2" type="ORF">LMG29542_04128</name>
</gene>